<reference evidence="3 4" key="1">
    <citation type="journal article" date="2015" name="Stand. Genomic Sci.">
        <title>Genomic Encyclopedia of Bacterial and Archaeal Type Strains, Phase III: the genomes of soil and plant-associated and newly described type strains.</title>
        <authorList>
            <person name="Whitman W.B."/>
            <person name="Woyke T."/>
            <person name="Klenk H.P."/>
            <person name="Zhou Y."/>
            <person name="Lilburn T.G."/>
            <person name="Beck B.J."/>
            <person name="De Vos P."/>
            <person name="Vandamme P."/>
            <person name="Eisen J.A."/>
            <person name="Garrity G."/>
            <person name="Hugenholtz P."/>
            <person name="Kyrpides N.C."/>
        </authorList>
    </citation>
    <scope>NUCLEOTIDE SEQUENCE [LARGE SCALE GENOMIC DNA]</scope>
    <source>
        <strain evidence="3 4">CGMCC 1.6858</strain>
    </source>
</reference>
<feature type="domain" description="DUF4350" evidence="2">
    <location>
        <begin position="42"/>
        <end position="234"/>
    </location>
</feature>
<dbReference type="Proteomes" id="UP000316905">
    <property type="component" value="Unassembled WGS sequence"/>
</dbReference>
<dbReference type="EMBL" id="VLKY01000001">
    <property type="protein sequence ID" value="TWI58532.1"/>
    <property type="molecule type" value="Genomic_DNA"/>
</dbReference>
<evidence type="ECO:0000259" key="2">
    <source>
        <dbReference type="Pfam" id="PF14258"/>
    </source>
</evidence>
<sequence length="387" mass="44283">MTRRAYALAAVLMLATLTALGLWGSRAITIEETLKDRGPSPEARHNPYLAAEHFLRRQHVDVQHSDSFHIIDTLPTAGHTVLILSDRQRMTPLQSQQALEWAHRGGHLVVVADRLWDDNLGKSGDPILDPLGIEQHLTKDLEPPDEATAKERWAHLTQLYLENEQAPAYIGFDDDYHLNDSQNRALAWANSAAATHMVQLAWGNGLITVLTDPWIWQNTQIDQYDNAWLLWYLTQDSHVTLLYRIDNDNLATLLVTYYPEALVALALLLVLALWHVALRQGPVLPAMPRDRRQLAEHLRASAEFIRRQAGFAPLIHLLQRDIQQRARRRHPGFERLAVAEQWQTLSRLTRRAPQEIIQAMRPLPPGRLKTADFIRHVARLQQIRRAL</sequence>
<proteinExistence type="predicted"/>
<name>A0A562QP47_9PSED</name>
<gene>
    <name evidence="3" type="ORF">IQ22_00238</name>
</gene>
<organism evidence="3 4">
    <name type="scientific">Pseudomonas duriflava</name>
    <dbReference type="NCBI Taxonomy" id="459528"/>
    <lineage>
        <taxon>Bacteria</taxon>
        <taxon>Pseudomonadati</taxon>
        <taxon>Pseudomonadota</taxon>
        <taxon>Gammaproteobacteria</taxon>
        <taxon>Pseudomonadales</taxon>
        <taxon>Pseudomonadaceae</taxon>
        <taxon>Pseudomonas</taxon>
    </lineage>
</organism>
<dbReference type="OrthoDB" id="6638317at2"/>
<protein>
    <submittedName>
        <fullName evidence="3">Uncharacterized protein DUF4350</fullName>
    </submittedName>
</protein>
<keyword evidence="1" id="KW-0472">Membrane</keyword>
<evidence type="ECO:0000256" key="1">
    <source>
        <dbReference type="SAM" id="Phobius"/>
    </source>
</evidence>
<evidence type="ECO:0000313" key="4">
    <source>
        <dbReference type="Proteomes" id="UP000316905"/>
    </source>
</evidence>
<dbReference type="AlphaFoldDB" id="A0A562QP47"/>
<feature type="transmembrane region" description="Helical" evidence="1">
    <location>
        <begin position="257"/>
        <end position="278"/>
    </location>
</feature>
<keyword evidence="1" id="KW-0812">Transmembrane</keyword>
<keyword evidence="4" id="KW-1185">Reference proteome</keyword>
<dbReference type="Pfam" id="PF14258">
    <property type="entry name" value="DUF4350"/>
    <property type="match status" value="1"/>
</dbReference>
<dbReference type="InterPro" id="IPR025646">
    <property type="entry name" value="DUF4350"/>
</dbReference>
<keyword evidence="1" id="KW-1133">Transmembrane helix</keyword>
<accession>A0A562QP47</accession>
<evidence type="ECO:0000313" key="3">
    <source>
        <dbReference type="EMBL" id="TWI58532.1"/>
    </source>
</evidence>
<comment type="caution">
    <text evidence="3">The sequence shown here is derived from an EMBL/GenBank/DDBJ whole genome shotgun (WGS) entry which is preliminary data.</text>
</comment>
<dbReference type="RefSeq" id="WP_145136792.1">
    <property type="nucleotide sequence ID" value="NZ_VLKY01000001.1"/>
</dbReference>